<comment type="pathway">
    <text evidence="3">Protein modification; protein ubiquitination.</text>
</comment>
<evidence type="ECO:0000256" key="12">
    <source>
        <dbReference type="ARBA" id="ARBA00022833"/>
    </source>
</evidence>
<keyword evidence="20" id="KW-1185">Reference proteome</keyword>
<evidence type="ECO:0000256" key="3">
    <source>
        <dbReference type="ARBA" id="ARBA00004906"/>
    </source>
</evidence>
<dbReference type="AlphaFoldDB" id="A0A0P1KPZ1"/>
<dbReference type="Pfam" id="PF13639">
    <property type="entry name" value="zf-RING_2"/>
    <property type="match status" value="1"/>
</dbReference>
<organism evidence="19 20">
    <name type="scientific">Lachancea quebecensis</name>
    <dbReference type="NCBI Taxonomy" id="1654605"/>
    <lineage>
        <taxon>Eukaryota</taxon>
        <taxon>Fungi</taxon>
        <taxon>Dikarya</taxon>
        <taxon>Ascomycota</taxon>
        <taxon>Saccharomycotina</taxon>
        <taxon>Saccharomycetes</taxon>
        <taxon>Saccharomycetales</taxon>
        <taxon>Saccharomycetaceae</taxon>
        <taxon>Lachancea</taxon>
    </lineage>
</organism>
<reference evidence="20" key="1">
    <citation type="submission" date="2015-10" db="EMBL/GenBank/DDBJ databases">
        <authorList>
            <person name="Devillers H."/>
        </authorList>
    </citation>
    <scope>NUCLEOTIDE SEQUENCE [LARGE SCALE GENOMIC DNA]</scope>
</reference>
<evidence type="ECO:0000256" key="2">
    <source>
        <dbReference type="ARBA" id="ARBA00004477"/>
    </source>
</evidence>
<dbReference type="Proteomes" id="UP000236544">
    <property type="component" value="Unassembled WGS sequence"/>
</dbReference>
<dbReference type="InterPro" id="IPR057992">
    <property type="entry name" value="TPR_SYVN1_N"/>
</dbReference>
<keyword evidence="9 15" id="KW-0863">Zinc-finger</keyword>
<keyword evidence="10" id="KW-0833">Ubl conjugation pathway</keyword>
<dbReference type="Pfam" id="PF25563">
    <property type="entry name" value="TPR_SYVN1_N"/>
    <property type="match status" value="1"/>
</dbReference>
<dbReference type="SMART" id="SM00184">
    <property type="entry name" value="RING"/>
    <property type="match status" value="1"/>
</dbReference>
<feature type="transmembrane region" description="Helical" evidence="17">
    <location>
        <begin position="46"/>
        <end position="63"/>
    </location>
</feature>
<comment type="catalytic activity">
    <reaction evidence="1">
        <text>S-ubiquitinyl-[E2 ubiquitin-conjugating enzyme]-L-cysteine + [acceptor protein]-L-lysine = [E2 ubiquitin-conjugating enzyme]-L-cysteine + N(6)-ubiquitinyl-[acceptor protein]-L-lysine.</text>
        <dbReference type="EC" id="2.3.2.27"/>
    </reaction>
</comment>
<evidence type="ECO:0000313" key="20">
    <source>
        <dbReference type="Proteomes" id="UP000236544"/>
    </source>
</evidence>
<dbReference type="InterPro" id="IPR013083">
    <property type="entry name" value="Znf_RING/FYVE/PHD"/>
</dbReference>
<comment type="subcellular location">
    <subcellularLocation>
        <location evidence="2">Endoplasmic reticulum membrane</location>
        <topology evidence="2">Multi-pass membrane protein</topology>
    </subcellularLocation>
</comment>
<dbReference type="InterPro" id="IPR001841">
    <property type="entry name" value="Znf_RING"/>
</dbReference>
<evidence type="ECO:0000256" key="9">
    <source>
        <dbReference type="ARBA" id="ARBA00022771"/>
    </source>
</evidence>
<evidence type="ECO:0000256" key="17">
    <source>
        <dbReference type="SAM" id="Phobius"/>
    </source>
</evidence>
<keyword evidence="14 17" id="KW-0472">Membrane</keyword>
<evidence type="ECO:0000256" key="13">
    <source>
        <dbReference type="ARBA" id="ARBA00022989"/>
    </source>
</evidence>
<evidence type="ECO:0000256" key="8">
    <source>
        <dbReference type="ARBA" id="ARBA00022723"/>
    </source>
</evidence>
<evidence type="ECO:0000256" key="11">
    <source>
        <dbReference type="ARBA" id="ARBA00022824"/>
    </source>
</evidence>
<dbReference type="InterPro" id="IPR050731">
    <property type="entry name" value="HRD1_E3_ubiq-ligases"/>
</dbReference>
<dbReference type="Gene3D" id="3.30.40.10">
    <property type="entry name" value="Zinc/RING finger domain, C3HC4 (zinc finger)"/>
    <property type="match status" value="1"/>
</dbReference>
<keyword evidence="7 17" id="KW-0812">Transmembrane</keyword>
<evidence type="ECO:0000256" key="15">
    <source>
        <dbReference type="PROSITE-ProRule" id="PRU00175"/>
    </source>
</evidence>
<proteinExistence type="inferred from homology"/>
<dbReference type="GO" id="GO:0061630">
    <property type="term" value="F:ubiquitin protein ligase activity"/>
    <property type="evidence" value="ECO:0007669"/>
    <property type="project" value="UniProtKB-EC"/>
</dbReference>
<keyword evidence="8" id="KW-0479">Metal-binding</keyword>
<feature type="transmembrane region" description="Helical" evidence="17">
    <location>
        <begin position="146"/>
        <end position="165"/>
    </location>
</feature>
<dbReference type="PROSITE" id="PS50089">
    <property type="entry name" value="ZF_RING_2"/>
    <property type="match status" value="1"/>
</dbReference>
<dbReference type="PANTHER" id="PTHR22763">
    <property type="entry name" value="RING ZINC FINGER PROTEIN"/>
    <property type="match status" value="1"/>
</dbReference>
<feature type="transmembrane region" description="Helical" evidence="17">
    <location>
        <begin position="106"/>
        <end position="125"/>
    </location>
</feature>
<dbReference type="CDD" id="cd16479">
    <property type="entry name" value="RING-H2_synoviolin"/>
    <property type="match status" value="1"/>
</dbReference>
<feature type="domain" description="RING-type" evidence="18">
    <location>
        <begin position="314"/>
        <end position="362"/>
    </location>
</feature>
<evidence type="ECO:0000256" key="7">
    <source>
        <dbReference type="ARBA" id="ARBA00022692"/>
    </source>
</evidence>
<evidence type="ECO:0000256" key="1">
    <source>
        <dbReference type="ARBA" id="ARBA00000900"/>
    </source>
</evidence>
<keyword evidence="6" id="KW-0808">Transferase</keyword>
<dbReference type="EMBL" id="LN890565">
    <property type="protein sequence ID" value="CUS21706.1"/>
    <property type="molecule type" value="Genomic_DNA"/>
</dbReference>
<evidence type="ECO:0000256" key="16">
    <source>
        <dbReference type="SAM" id="MobiDB-lite"/>
    </source>
</evidence>
<dbReference type="GO" id="GO:0008270">
    <property type="term" value="F:zinc ion binding"/>
    <property type="evidence" value="ECO:0007669"/>
    <property type="project" value="UniProtKB-KW"/>
</dbReference>
<dbReference type="GO" id="GO:0043161">
    <property type="term" value="P:proteasome-mediated ubiquitin-dependent protein catabolic process"/>
    <property type="evidence" value="ECO:0007669"/>
    <property type="project" value="TreeGrafter"/>
</dbReference>
<feature type="region of interest" description="Disordered" evidence="16">
    <location>
        <begin position="383"/>
        <end position="409"/>
    </location>
</feature>
<evidence type="ECO:0000256" key="6">
    <source>
        <dbReference type="ARBA" id="ARBA00022679"/>
    </source>
</evidence>
<evidence type="ECO:0000256" key="14">
    <source>
        <dbReference type="ARBA" id="ARBA00023136"/>
    </source>
</evidence>
<dbReference type="PANTHER" id="PTHR22763:SF184">
    <property type="entry name" value="E3 UBIQUITIN-PROTEIN LIGASE SYNOVIOLIN"/>
    <property type="match status" value="1"/>
</dbReference>
<name>A0A0P1KPZ1_9SACH</name>
<gene>
    <name evidence="19" type="ORF">LAQU0_S03e08812g</name>
</gene>
<dbReference type="EC" id="2.3.2.27" evidence="5"/>
<feature type="compositionally biased region" description="Polar residues" evidence="16">
    <location>
        <begin position="383"/>
        <end position="406"/>
    </location>
</feature>
<evidence type="ECO:0000313" key="19">
    <source>
        <dbReference type="EMBL" id="CUS21706.1"/>
    </source>
</evidence>
<keyword evidence="12" id="KW-0862">Zinc</keyword>
<dbReference type="GO" id="GO:0036503">
    <property type="term" value="P:ERAD pathway"/>
    <property type="evidence" value="ECO:0007669"/>
    <property type="project" value="TreeGrafter"/>
</dbReference>
<dbReference type="UniPathway" id="UPA00143"/>
<sequence>MALRVQRRQFVGYTVFTYTAAAWSVLDCLQPSLSFLDACLKLCEGLNLVVLCNFAIVNSILLWKGLTRLLFGELRLLEYEHIFERLSFTIVNCFFMSSAFPEYQFLTVMALFALLTFIRVFHWVLKDRLEYVFQHTDERTNMARLLCSRFFLNVILFAVVDYQMVRFCLRNSLTNKHDPSPSAPVYILFCVDFAMLLVDVAEVAMKSTINLVELLQCKRAFERDGDDFVGLDGKFMYEKIVQLVCQLIKLGLRVASLAPFSMPLMIAKDIIWDGIALFDTGKSVWRTWKSNRQIDEKLPDVTEEQLNASEDKMCIVCMEDMLPPSEAPSAKHKPKKLPCNHCLHLGCLKSWMERSQTCPICRVSVFDSKGNVALSNQNAAQQSITGDAHSAQQPSSMASEAHSTSLAPAPYGSQGAVSLNNSNFPSWYTFPATRSDNDDSVDFKLSDINGIEINAKLVFKKRLGFDVPKEQDQEAQRVIINNLPVSQSHDIERLKRRISELENKVDELTKKARTE</sequence>
<dbReference type="SUPFAM" id="SSF57850">
    <property type="entry name" value="RING/U-box"/>
    <property type="match status" value="1"/>
</dbReference>
<keyword evidence="13 17" id="KW-1133">Transmembrane helix</keyword>
<dbReference type="GO" id="GO:0005789">
    <property type="term" value="C:endoplasmic reticulum membrane"/>
    <property type="evidence" value="ECO:0007669"/>
    <property type="project" value="UniProtKB-SubCell"/>
</dbReference>
<dbReference type="InterPro" id="IPR058051">
    <property type="entry name" value="Znf_RING_synoviolin"/>
</dbReference>
<dbReference type="GO" id="GO:0016567">
    <property type="term" value="P:protein ubiquitination"/>
    <property type="evidence" value="ECO:0007669"/>
    <property type="project" value="UniProtKB-UniPathway"/>
</dbReference>
<dbReference type="OrthoDB" id="7759664at2759"/>
<comment type="similarity">
    <text evidence="4">Belongs to the HRD1 family.</text>
</comment>
<accession>A0A0P1KPZ1</accession>
<protein>
    <recommendedName>
        <fullName evidence="5">RING-type E3 ubiquitin transferase</fullName>
        <ecNumber evidence="5">2.3.2.27</ecNumber>
    </recommendedName>
</protein>
<evidence type="ECO:0000256" key="4">
    <source>
        <dbReference type="ARBA" id="ARBA00010089"/>
    </source>
</evidence>
<evidence type="ECO:0000259" key="18">
    <source>
        <dbReference type="PROSITE" id="PS50089"/>
    </source>
</evidence>
<evidence type="ECO:0000256" key="10">
    <source>
        <dbReference type="ARBA" id="ARBA00022786"/>
    </source>
</evidence>
<keyword evidence="11" id="KW-0256">Endoplasmic reticulum</keyword>
<evidence type="ECO:0000256" key="5">
    <source>
        <dbReference type="ARBA" id="ARBA00012483"/>
    </source>
</evidence>